<dbReference type="PANTHER" id="PTHR43179">
    <property type="entry name" value="RHAMNOSYLTRANSFERASE WBBL"/>
    <property type="match status" value="1"/>
</dbReference>
<dbReference type="OrthoDB" id="9771846at2"/>
<dbReference type="eggNOG" id="COG1216">
    <property type="taxonomic scope" value="Bacteria"/>
</dbReference>
<dbReference type="Proteomes" id="UP000002941">
    <property type="component" value="Unassembled WGS sequence"/>
</dbReference>
<dbReference type="SUPFAM" id="SSF53448">
    <property type="entry name" value="Nucleotide-diphospho-sugar transferases"/>
    <property type="match status" value="1"/>
</dbReference>
<feature type="compositionally biased region" description="Low complexity" evidence="1">
    <location>
        <begin position="362"/>
        <end position="376"/>
    </location>
</feature>
<dbReference type="PATRIC" id="fig|1125718.3.peg.1122"/>
<reference evidence="3 4" key="1">
    <citation type="submission" date="2012-05" db="EMBL/GenBank/DDBJ databases">
        <authorList>
            <person name="Harkins D.M."/>
            <person name="Madupu R."/>
            <person name="Durkin A.S."/>
            <person name="Torralba M."/>
            <person name="Methe B."/>
            <person name="Sutton G.G."/>
            <person name="Nelson K.E."/>
        </authorList>
    </citation>
    <scope>NUCLEOTIDE SEQUENCE [LARGE SCALE GENOMIC DNA]</scope>
    <source>
        <strain evidence="3 4">F0489</strain>
    </source>
</reference>
<dbReference type="Pfam" id="PF00535">
    <property type="entry name" value="Glycos_transf_2"/>
    <property type="match status" value="1"/>
</dbReference>
<keyword evidence="4" id="KW-1185">Reference proteome</keyword>
<dbReference type="InterPro" id="IPR029044">
    <property type="entry name" value="Nucleotide-diphossugar_trans"/>
</dbReference>
<dbReference type="PANTHER" id="PTHR43179:SF7">
    <property type="entry name" value="RHAMNOSYLTRANSFERASE WBBL"/>
    <property type="match status" value="1"/>
</dbReference>
<evidence type="ECO:0000256" key="1">
    <source>
        <dbReference type="SAM" id="MobiDB-lite"/>
    </source>
</evidence>
<dbReference type="EMBL" id="AKFT01000084">
    <property type="protein sequence ID" value="EJF46030.1"/>
    <property type="molecule type" value="Genomic_DNA"/>
</dbReference>
<sequence>MGTDHTSTASTTGAETSRLLTRTAVIVVSYGSPGLLESNLAQVCQNVPEARYVLVDSFSTSEVREETLAMAREHDWVVETPETNVGFGGGVNLGAARARAEGAEILLLLNPDAAISRENLIRLVSRVQAEPLTLVAPVLTDSEGHVVADRTVVCLADGSMRSPRSSRPIPPGGTRPWLSGACLALSTRLFEAAGGFDERYFLYWEDVDFCARVLGAGGALMLARGATAVHDEGGTQASSTTPDQGRAKSDTYYYYNTRNRLLYAALQLERAEQRRWAATSAAAAREIVLRGGKRQLLNSRSSLRAAWAGTRDGLHLLRQVRRGESPAEGVPLIREDSDNGGTGESSKASKNSRAGESRDAGWPEGPEGPEGPAGAASIQSPDSPESP</sequence>
<gene>
    <name evidence="3" type="ORF">HMPREF1318_3013</name>
</gene>
<dbReference type="Gene3D" id="3.90.550.10">
    <property type="entry name" value="Spore Coat Polysaccharide Biosynthesis Protein SpsA, Chain A"/>
    <property type="match status" value="1"/>
</dbReference>
<feature type="region of interest" description="Disordered" evidence="1">
    <location>
        <begin position="319"/>
        <end position="387"/>
    </location>
</feature>
<feature type="compositionally biased region" description="Polar residues" evidence="1">
    <location>
        <begin position="377"/>
        <end position="387"/>
    </location>
</feature>
<dbReference type="RefSeq" id="WP_008731039.1">
    <property type="nucleotide sequence ID" value="NZ_AKFT01000084.1"/>
</dbReference>
<dbReference type="InterPro" id="IPR001173">
    <property type="entry name" value="Glyco_trans_2-like"/>
</dbReference>
<protein>
    <submittedName>
        <fullName evidence="3">Glycosyltransferase, group 2 family protein</fullName>
    </submittedName>
</protein>
<dbReference type="GO" id="GO:0016740">
    <property type="term" value="F:transferase activity"/>
    <property type="evidence" value="ECO:0007669"/>
    <property type="project" value="UniProtKB-KW"/>
</dbReference>
<accession>J1HJF3</accession>
<dbReference type="AlphaFoldDB" id="J1HJF3"/>
<proteinExistence type="predicted"/>
<evidence type="ECO:0000313" key="4">
    <source>
        <dbReference type="Proteomes" id="UP000002941"/>
    </source>
</evidence>
<feature type="domain" description="Glycosyltransferase 2-like" evidence="2">
    <location>
        <begin position="25"/>
        <end position="146"/>
    </location>
</feature>
<organism evidence="3 4">
    <name type="scientific">Actinomyces massiliensis F0489</name>
    <dbReference type="NCBI Taxonomy" id="1125718"/>
    <lineage>
        <taxon>Bacteria</taxon>
        <taxon>Bacillati</taxon>
        <taxon>Actinomycetota</taxon>
        <taxon>Actinomycetes</taxon>
        <taxon>Actinomycetales</taxon>
        <taxon>Actinomycetaceae</taxon>
        <taxon>Actinomyces</taxon>
    </lineage>
</organism>
<name>J1HJF3_9ACTO</name>
<comment type="caution">
    <text evidence="3">The sequence shown here is derived from an EMBL/GenBank/DDBJ whole genome shotgun (WGS) entry which is preliminary data.</text>
</comment>
<evidence type="ECO:0000259" key="2">
    <source>
        <dbReference type="Pfam" id="PF00535"/>
    </source>
</evidence>
<evidence type="ECO:0000313" key="3">
    <source>
        <dbReference type="EMBL" id="EJF46030.1"/>
    </source>
</evidence>
<keyword evidence="3" id="KW-0808">Transferase</keyword>